<dbReference type="Pfam" id="PF02458">
    <property type="entry name" value="Transferase"/>
    <property type="match status" value="1"/>
</dbReference>
<dbReference type="EMBL" id="OZ075132">
    <property type="protein sequence ID" value="CAL4983379.1"/>
    <property type="molecule type" value="Genomic_DNA"/>
</dbReference>
<gene>
    <name evidence="4" type="ORF">URODEC1_LOCUS57024</name>
</gene>
<dbReference type="PANTHER" id="PTHR31642">
    <property type="entry name" value="TRICHOTHECENE 3-O-ACETYLTRANSFERASE"/>
    <property type="match status" value="1"/>
</dbReference>
<dbReference type="FunFam" id="3.30.559.10:FF:000008">
    <property type="entry name" value="Tryptamine hydroxycinnamoyl transferase"/>
    <property type="match status" value="1"/>
</dbReference>
<evidence type="ECO:0000256" key="2">
    <source>
        <dbReference type="ARBA" id="ARBA00022679"/>
    </source>
</evidence>
<keyword evidence="3" id="KW-0012">Acyltransferase</keyword>
<dbReference type="Proteomes" id="UP001497457">
    <property type="component" value="Chromosome 22rd"/>
</dbReference>
<reference evidence="4 5" key="2">
    <citation type="submission" date="2024-10" db="EMBL/GenBank/DDBJ databases">
        <authorList>
            <person name="Ryan C."/>
        </authorList>
    </citation>
    <scope>NUCLEOTIDE SEQUENCE [LARGE SCALE GENOMIC DNA]</scope>
</reference>
<evidence type="ECO:0000313" key="5">
    <source>
        <dbReference type="Proteomes" id="UP001497457"/>
    </source>
</evidence>
<dbReference type="InterPro" id="IPR050317">
    <property type="entry name" value="Plant_Fungal_Acyltransferase"/>
</dbReference>
<sequence>MKITLVSSKAIEPAYGVAPSTGEAVPLTALDKVNFDMHFSGIYFFRPHGPCSADLEAGFAKALAEYREQLMLVQVTRFTCGSLVVGFAAHHLVADGRALFNFLMAWGQATRGVAIDPVPVHDRASFFKPRQPPKVEFEHRGAEFEALRRREINTVPGKRITVARVHFSREMISMLKSQASATASAPRRRPHNTLQCVVAHLWRCITRARGLNGDTTSRLHIAVDGRSRLRRPQVPSGYTGNVVLWARPATTVQDVIGRPLGDTAELISREVARIDDGYFRSFIDFASSVAVEQEGLVPAADATKRVRSPDMEVFSLMGLPSRDLDFGAGRPFLYMPSYLPEEEGVVFIVPSFSGDGSINAQVSLFSEAMEIFKGCCYSALEGGDARL</sequence>
<comment type="similarity">
    <text evidence="1">Belongs to the plant acyltransferase family.</text>
</comment>
<dbReference type="Gene3D" id="3.30.559.10">
    <property type="entry name" value="Chloramphenicol acetyltransferase-like domain"/>
    <property type="match status" value="3"/>
</dbReference>
<protein>
    <submittedName>
        <fullName evidence="4">Uncharacterized protein</fullName>
    </submittedName>
</protein>
<organism evidence="4 5">
    <name type="scientific">Urochloa decumbens</name>
    <dbReference type="NCBI Taxonomy" id="240449"/>
    <lineage>
        <taxon>Eukaryota</taxon>
        <taxon>Viridiplantae</taxon>
        <taxon>Streptophyta</taxon>
        <taxon>Embryophyta</taxon>
        <taxon>Tracheophyta</taxon>
        <taxon>Spermatophyta</taxon>
        <taxon>Magnoliopsida</taxon>
        <taxon>Liliopsida</taxon>
        <taxon>Poales</taxon>
        <taxon>Poaceae</taxon>
        <taxon>PACMAD clade</taxon>
        <taxon>Panicoideae</taxon>
        <taxon>Panicodae</taxon>
        <taxon>Paniceae</taxon>
        <taxon>Melinidinae</taxon>
        <taxon>Urochloa</taxon>
    </lineage>
</organism>
<name>A0ABC9ATQ5_9POAL</name>
<dbReference type="InterPro" id="IPR023213">
    <property type="entry name" value="CAT-like_dom_sf"/>
</dbReference>
<keyword evidence="2" id="KW-0808">Transferase</keyword>
<evidence type="ECO:0000256" key="3">
    <source>
        <dbReference type="ARBA" id="ARBA00023315"/>
    </source>
</evidence>
<evidence type="ECO:0000256" key="1">
    <source>
        <dbReference type="ARBA" id="ARBA00009861"/>
    </source>
</evidence>
<keyword evidence="5" id="KW-1185">Reference proteome</keyword>
<dbReference type="PANTHER" id="PTHR31642:SF13">
    <property type="entry name" value="AGMATINE HYDROXYCINNAMOYLTRANSFERASE 1"/>
    <property type="match status" value="1"/>
</dbReference>
<accession>A0ABC9ATQ5</accession>
<reference evidence="5" key="1">
    <citation type="submission" date="2024-06" db="EMBL/GenBank/DDBJ databases">
        <authorList>
            <person name="Ryan C."/>
        </authorList>
    </citation>
    <scope>NUCLEOTIDE SEQUENCE [LARGE SCALE GENOMIC DNA]</scope>
</reference>
<evidence type="ECO:0000313" key="4">
    <source>
        <dbReference type="EMBL" id="CAL4983379.1"/>
    </source>
</evidence>
<proteinExistence type="inferred from homology"/>
<dbReference type="GO" id="GO:0016747">
    <property type="term" value="F:acyltransferase activity, transferring groups other than amino-acyl groups"/>
    <property type="evidence" value="ECO:0007669"/>
    <property type="project" value="UniProtKB-ARBA"/>
</dbReference>
<dbReference type="AlphaFoldDB" id="A0ABC9ATQ5"/>